<dbReference type="Proteomes" id="UP001168167">
    <property type="component" value="Unassembled WGS sequence"/>
</dbReference>
<accession>A0ABT7QL56</accession>
<dbReference type="InterPro" id="IPR029056">
    <property type="entry name" value="Ribokinase-like"/>
</dbReference>
<evidence type="ECO:0000256" key="2">
    <source>
        <dbReference type="ARBA" id="ARBA00022679"/>
    </source>
</evidence>
<dbReference type="InterPro" id="IPR011611">
    <property type="entry name" value="PfkB_dom"/>
</dbReference>
<dbReference type="PANTHER" id="PTHR43085:SF46">
    <property type="entry name" value="ADENOSINE KINASE"/>
    <property type="match status" value="1"/>
</dbReference>
<organism evidence="5 6">
    <name type="scientific">Candidatus Doriopsillibacter californiensis</name>
    <dbReference type="NCBI Taxonomy" id="2970740"/>
    <lineage>
        <taxon>Bacteria</taxon>
        <taxon>Pseudomonadati</taxon>
        <taxon>Pseudomonadota</taxon>
        <taxon>Gammaproteobacteria</taxon>
        <taxon>Candidatus Tethybacterales</taxon>
        <taxon>Candidatus Persebacteraceae</taxon>
        <taxon>Candidatus Doriopsillibacter</taxon>
    </lineage>
</organism>
<dbReference type="Pfam" id="PF00294">
    <property type="entry name" value="PfkB"/>
    <property type="match status" value="1"/>
</dbReference>
<dbReference type="PANTHER" id="PTHR43085">
    <property type="entry name" value="HEXOKINASE FAMILY MEMBER"/>
    <property type="match status" value="1"/>
</dbReference>
<dbReference type="CDD" id="cd01942">
    <property type="entry name" value="ribokinase_group_A"/>
    <property type="match status" value="1"/>
</dbReference>
<reference evidence="5" key="2">
    <citation type="journal article" date="2023" name="Microbiome">
        <title>Synthase-selected sorting approach identifies a beta-lactone synthase in a nudibranch symbiotic bacterium.</title>
        <authorList>
            <person name="Dzunkova M."/>
            <person name="La Clair J.J."/>
            <person name="Tyml T."/>
            <person name="Doud D."/>
            <person name="Schulz F."/>
            <person name="Piquer-Esteban S."/>
            <person name="Porcel Sanchis D."/>
            <person name="Osborn A."/>
            <person name="Robinson D."/>
            <person name="Louie K.B."/>
            <person name="Bowen B.P."/>
            <person name="Bowers R.M."/>
            <person name="Lee J."/>
            <person name="Arnau V."/>
            <person name="Diaz-Villanueva W."/>
            <person name="Stepanauskas R."/>
            <person name="Gosliner T."/>
            <person name="Date S.V."/>
            <person name="Northen T.R."/>
            <person name="Cheng J.F."/>
            <person name="Burkart M.D."/>
            <person name="Woyke T."/>
        </authorList>
    </citation>
    <scope>NUCLEOTIDE SEQUENCE</scope>
    <source>
        <strain evidence="5">Df01</strain>
    </source>
</reference>
<evidence type="ECO:0000313" key="6">
    <source>
        <dbReference type="Proteomes" id="UP001168167"/>
    </source>
</evidence>
<dbReference type="GO" id="GO:0016301">
    <property type="term" value="F:kinase activity"/>
    <property type="evidence" value="ECO:0007669"/>
    <property type="project" value="UniProtKB-KW"/>
</dbReference>
<comment type="similarity">
    <text evidence="1">Belongs to the carbohydrate kinase PfkB family.</text>
</comment>
<keyword evidence="2" id="KW-0808">Transferase</keyword>
<sequence length="308" mass="33440">MLPLITGSIAFDYIMRVNGRFTERLPTPLHPGFSAAYATPSLRRAFGGCAGNIAYGLRQLGDSPTIMGTVGDDFSPYRKYLRSLDIDDTYVKTIPDIFTAQAYIINDDDNSQLILFHAGAANEAHQQSIVDLPTPPPLAIVSPNGREGMLRFGRELAAAQTPFIFDPGQAIDLFSGEELITLMEQCTWAIVNADEFAALEKTTGISRTRATEMVQALIITYGENGSEVFASDTHYHADAARLGETQDTTGCGDAYRAGVIHGLLRDWEWPRIIRFAAVVAGAKAVHNGGQGYCITAAEATTHSEKIFS</sequence>
<evidence type="ECO:0000313" key="5">
    <source>
        <dbReference type="EMBL" id="MDM5147437.1"/>
    </source>
</evidence>
<proteinExistence type="inferred from homology"/>
<name>A0ABT7QL56_9GAMM</name>
<evidence type="ECO:0000259" key="4">
    <source>
        <dbReference type="Pfam" id="PF00294"/>
    </source>
</evidence>
<dbReference type="PROSITE" id="PS00583">
    <property type="entry name" value="PFKB_KINASES_1"/>
    <property type="match status" value="1"/>
</dbReference>
<dbReference type="EMBL" id="JANQAO010000002">
    <property type="protein sequence ID" value="MDM5147437.1"/>
    <property type="molecule type" value="Genomic_DNA"/>
</dbReference>
<comment type="caution">
    <text evidence="5">The sequence shown here is derived from an EMBL/GenBank/DDBJ whole genome shotgun (WGS) entry which is preliminary data.</text>
</comment>
<keyword evidence="3 5" id="KW-0418">Kinase</keyword>
<protein>
    <submittedName>
        <fullName evidence="5">Carbohydrate kinase family protein</fullName>
    </submittedName>
</protein>
<evidence type="ECO:0000256" key="3">
    <source>
        <dbReference type="ARBA" id="ARBA00022777"/>
    </source>
</evidence>
<dbReference type="Gene3D" id="3.40.1190.20">
    <property type="match status" value="1"/>
</dbReference>
<gene>
    <name evidence="5" type="ORF">NQX30_03510</name>
</gene>
<evidence type="ECO:0000256" key="1">
    <source>
        <dbReference type="ARBA" id="ARBA00010688"/>
    </source>
</evidence>
<reference evidence="5" key="1">
    <citation type="submission" date="2022-08" db="EMBL/GenBank/DDBJ databases">
        <authorList>
            <person name="Dzunkova M."/>
            <person name="La Clair J."/>
            <person name="Tyml T."/>
            <person name="Doud D."/>
            <person name="Schulz F."/>
            <person name="Piquer S."/>
            <person name="Porcel Sanchis D."/>
            <person name="Osborn A."/>
            <person name="Robinson D."/>
            <person name="Louie K.B."/>
            <person name="Bowen B.P."/>
            <person name="Bowers R."/>
            <person name="Lee J."/>
            <person name="Arnau Llombart V."/>
            <person name="Diaz Villanueva W."/>
            <person name="Gosliner T."/>
            <person name="Northen T."/>
            <person name="Cheng J.-F."/>
            <person name="Burkart M.D."/>
            <person name="Woyke T."/>
        </authorList>
    </citation>
    <scope>NUCLEOTIDE SEQUENCE</scope>
    <source>
        <strain evidence="5">Df01</strain>
    </source>
</reference>
<dbReference type="InterPro" id="IPR002173">
    <property type="entry name" value="Carboh/pur_kinase_PfkB_CS"/>
</dbReference>
<keyword evidence="6" id="KW-1185">Reference proteome</keyword>
<feature type="domain" description="Carbohydrate kinase PfkB" evidence="4">
    <location>
        <begin position="39"/>
        <end position="290"/>
    </location>
</feature>
<dbReference type="SUPFAM" id="SSF53613">
    <property type="entry name" value="Ribokinase-like"/>
    <property type="match status" value="1"/>
</dbReference>
<dbReference type="InterPro" id="IPR050306">
    <property type="entry name" value="PfkB_Carbo_kinase"/>
</dbReference>